<keyword evidence="6" id="KW-1185">Reference proteome</keyword>
<sequence>MQSTSSKYHRVYIKNLSYFTCEEDLEELFKKYEPVSVLIPSYTIRFSRKDRQRPLGIAYAEFKTPDQIDAVVKEFDGIMLKNRKMSVKKHYPYNPKRRNMFKRNDTNQKPNETEKPQDSTKAIVKKDNKPVVTRAIEVVPSNNNDEQKSLVSIANSELSIDTVYIPKAHGKITDEAIRDFFKDYRPAQIYIFRDKPKRGPINLKGNYVSVLAKVDSSQIKLEDIISNLKAQKLNGRHVELQPALKSKVEEASLAASRLKPLLLTSGGPPTNDRKASKESKVVVEPPSEEVTMVEESSSATQEVS</sequence>
<dbReference type="EMBL" id="JAGSYN010000050">
    <property type="protein sequence ID" value="KAG7665311.1"/>
    <property type="molecule type" value="Genomic_DNA"/>
</dbReference>
<feature type="region of interest" description="Disordered" evidence="3">
    <location>
        <begin position="94"/>
        <end position="120"/>
    </location>
</feature>
<comment type="caution">
    <text evidence="5">The sequence shown here is derived from an EMBL/GenBank/DDBJ whole genome shotgun (WGS) entry which is preliminary data.</text>
</comment>
<dbReference type="PANTHER" id="PTHR23003">
    <property type="entry name" value="RNA RECOGNITION MOTIF RRM DOMAIN CONTAINING PROTEIN"/>
    <property type="match status" value="1"/>
</dbReference>
<proteinExistence type="predicted"/>
<evidence type="ECO:0000313" key="6">
    <source>
        <dbReference type="Proteomes" id="UP000694255"/>
    </source>
</evidence>
<evidence type="ECO:0000256" key="3">
    <source>
        <dbReference type="SAM" id="MobiDB-lite"/>
    </source>
</evidence>
<dbReference type="InterPro" id="IPR034244">
    <property type="entry name" value="Rrt5_RRM1"/>
</dbReference>
<dbReference type="OrthoDB" id="439808at2759"/>
<feature type="domain" description="RRM" evidence="4">
    <location>
        <begin position="9"/>
        <end position="92"/>
    </location>
</feature>
<keyword evidence="1 2" id="KW-0694">RNA-binding</keyword>
<feature type="compositionally biased region" description="Basic and acidic residues" evidence="3">
    <location>
        <begin position="271"/>
        <end position="281"/>
    </location>
</feature>
<feature type="compositionally biased region" description="Low complexity" evidence="3">
    <location>
        <begin position="282"/>
        <end position="298"/>
    </location>
</feature>
<dbReference type="InterPro" id="IPR000504">
    <property type="entry name" value="RRM_dom"/>
</dbReference>
<feature type="region of interest" description="Disordered" evidence="3">
    <location>
        <begin position="261"/>
        <end position="304"/>
    </location>
</feature>
<dbReference type="GO" id="GO:0003729">
    <property type="term" value="F:mRNA binding"/>
    <property type="evidence" value="ECO:0007669"/>
    <property type="project" value="TreeGrafter"/>
</dbReference>
<accession>A0A8J5UR80</accession>
<protein>
    <submittedName>
        <fullName evidence="5">RRT5</fullName>
    </submittedName>
</protein>
<dbReference type="Pfam" id="PF00076">
    <property type="entry name" value="RRM_1"/>
    <property type="match status" value="1"/>
</dbReference>
<organism evidence="5 6">
    <name type="scientific">[Candida] subhashii</name>
    <dbReference type="NCBI Taxonomy" id="561895"/>
    <lineage>
        <taxon>Eukaryota</taxon>
        <taxon>Fungi</taxon>
        <taxon>Dikarya</taxon>
        <taxon>Ascomycota</taxon>
        <taxon>Saccharomycotina</taxon>
        <taxon>Pichiomycetes</taxon>
        <taxon>Debaryomycetaceae</taxon>
        <taxon>Spathaspora</taxon>
    </lineage>
</organism>
<dbReference type="AlphaFoldDB" id="A0A8J5UR80"/>
<evidence type="ECO:0000256" key="2">
    <source>
        <dbReference type="PROSITE-ProRule" id="PRU00176"/>
    </source>
</evidence>
<reference evidence="5 6" key="1">
    <citation type="journal article" date="2021" name="DNA Res.">
        <title>Genome analysis of Candida subhashii reveals its hybrid nature and dual mitochondrial genome conformations.</title>
        <authorList>
            <person name="Mixao V."/>
            <person name="Hegedusova E."/>
            <person name="Saus E."/>
            <person name="Pryszcz L.P."/>
            <person name="Cillingova A."/>
            <person name="Nosek J."/>
            <person name="Gabaldon T."/>
        </authorList>
    </citation>
    <scope>NUCLEOTIDE SEQUENCE [LARGE SCALE GENOMIC DNA]</scope>
    <source>
        <strain evidence="5 6">CBS 10753</strain>
    </source>
</reference>
<dbReference type="CDD" id="cd12409">
    <property type="entry name" value="RRM1_RRT5"/>
    <property type="match status" value="1"/>
</dbReference>
<dbReference type="InterPro" id="IPR050374">
    <property type="entry name" value="RRT5_SRSF_SR"/>
</dbReference>
<gene>
    <name evidence="5" type="ORF">J8A68_000999</name>
</gene>
<dbReference type="PROSITE" id="PS50102">
    <property type="entry name" value="RRM"/>
    <property type="match status" value="1"/>
</dbReference>
<feature type="compositionally biased region" description="Basic and acidic residues" evidence="3">
    <location>
        <begin position="102"/>
        <end position="120"/>
    </location>
</feature>
<dbReference type="SMART" id="SM00360">
    <property type="entry name" value="RRM"/>
    <property type="match status" value="1"/>
</dbReference>
<name>A0A8J5UR80_9ASCO</name>
<evidence type="ECO:0000313" key="5">
    <source>
        <dbReference type="EMBL" id="KAG7665311.1"/>
    </source>
</evidence>
<dbReference type="GO" id="GO:0005634">
    <property type="term" value="C:nucleus"/>
    <property type="evidence" value="ECO:0007669"/>
    <property type="project" value="TreeGrafter"/>
</dbReference>
<dbReference type="GO" id="GO:1990904">
    <property type="term" value="C:ribonucleoprotein complex"/>
    <property type="evidence" value="ECO:0007669"/>
    <property type="project" value="TreeGrafter"/>
</dbReference>
<evidence type="ECO:0000256" key="1">
    <source>
        <dbReference type="ARBA" id="ARBA00022884"/>
    </source>
</evidence>
<dbReference type="GeneID" id="73467800"/>
<dbReference type="Proteomes" id="UP000694255">
    <property type="component" value="Unassembled WGS sequence"/>
</dbReference>
<dbReference type="RefSeq" id="XP_049265543.1">
    <property type="nucleotide sequence ID" value="XM_049404606.1"/>
</dbReference>
<dbReference type="GO" id="GO:0005737">
    <property type="term" value="C:cytoplasm"/>
    <property type="evidence" value="ECO:0007669"/>
    <property type="project" value="TreeGrafter"/>
</dbReference>
<evidence type="ECO:0000259" key="4">
    <source>
        <dbReference type="PROSITE" id="PS50102"/>
    </source>
</evidence>
<dbReference type="PANTHER" id="PTHR23003:SF54">
    <property type="entry name" value="REGULATOR OF RDNA TRANSCRIPTION PROTEIN 5"/>
    <property type="match status" value="1"/>
</dbReference>